<evidence type="ECO:0000313" key="2">
    <source>
        <dbReference type="EMBL" id="KAF8871774.1"/>
    </source>
</evidence>
<keyword evidence="3" id="KW-1185">Reference proteome</keyword>
<organism evidence="2 3">
    <name type="scientific">Gymnopilus junonius</name>
    <name type="common">Spectacular rustgill mushroom</name>
    <name type="synonym">Gymnopilus spectabilis subsp. junonius</name>
    <dbReference type="NCBI Taxonomy" id="109634"/>
    <lineage>
        <taxon>Eukaryota</taxon>
        <taxon>Fungi</taxon>
        <taxon>Dikarya</taxon>
        <taxon>Basidiomycota</taxon>
        <taxon>Agaricomycotina</taxon>
        <taxon>Agaricomycetes</taxon>
        <taxon>Agaricomycetidae</taxon>
        <taxon>Agaricales</taxon>
        <taxon>Agaricineae</taxon>
        <taxon>Hymenogastraceae</taxon>
        <taxon>Gymnopilus</taxon>
    </lineage>
</organism>
<comment type="caution">
    <text evidence="2">The sequence shown here is derived from an EMBL/GenBank/DDBJ whole genome shotgun (WGS) entry which is preliminary data.</text>
</comment>
<evidence type="ECO:0000313" key="3">
    <source>
        <dbReference type="Proteomes" id="UP000724874"/>
    </source>
</evidence>
<reference evidence="2" key="1">
    <citation type="submission" date="2020-11" db="EMBL/GenBank/DDBJ databases">
        <authorList>
            <consortium name="DOE Joint Genome Institute"/>
            <person name="Ahrendt S."/>
            <person name="Riley R."/>
            <person name="Andreopoulos W."/>
            <person name="LaButti K."/>
            <person name="Pangilinan J."/>
            <person name="Ruiz-duenas F.J."/>
            <person name="Barrasa J.M."/>
            <person name="Sanchez-Garcia M."/>
            <person name="Camarero S."/>
            <person name="Miyauchi S."/>
            <person name="Serrano A."/>
            <person name="Linde D."/>
            <person name="Babiker R."/>
            <person name="Drula E."/>
            <person name="Ayuso-Fernandez I."/>
            <person name="Pacheco R."/>
            <person name="Padilla G."/>
            <person name="Ferreira P."/>
            <person name="Barriuso J."/>
            <person name="Kellner H."/>
            <person name="Castanera R."/>
            <person name="Alfaro M."/>
            <person name="Ramirez L."/>
            <person name="Pisabarro A.G."/>
            <person name="Kuo A."/>
            <person name="Tritt A."/>
            <person name="Lipzen A."/>
            <person name="He G."/>
            <person name="Yan M."/>
            <person name="Ng V."/>
            <person name="Cullen D."/>
            <person name="Martin F."/>
            <person name="Rosso M.-N."/>
            <person name="Henrissat B."/>
            <person name="Hibbett D."/>
            <person name="Martinez A.T."/>
            <person name="Grigoriev I.V."/>
        </authorList>
    </citation>
    <scope>NUCLEOTIDE SEQUENCE</scope>
    <source>
        <strain evidence="2">AH 44721</strain>
    </source>
</reference>
<feature type="region of interest" description="Disordered" evidence="1">
    <location>
        <begin position="155"/>
        <end position="175"/>
    </location>
</feature>
<sequence length="214" mass="22432">MVLEVLGENLFGPIKLDKNNSVHQADRKVDPPRTRITAVVSSIPARLDLKPENVLICIDDVESIISTELTTSSATASTQPNRLVGSLPSPSPAFSDSPMLDKWVFGMLKIEGDDSMAKSSTSMDKDALMTQRTHPPSQSTDLAGEVAQVSLDIRGSSVGRGGPAGPSLLSQTAPSATRPVAQYVLGKSIGGMGLAPGSAISIDCESHEDSSALY</sequence>
<accession>A0A9P5TFN4</accession>
<gene>
    <name evidence="2" type="ORF">CPB84DRAFT_1854809</name>
</gene>
<name>A0A9P5TFN4_GYMJU</name>
<dbReference type="OrthoDB" id="2649at2759"/>
<protein>
    <submittedName>
        <fullName evidence="2">Uncharacterized protein</fullName>
    </submittedName>
</protein>
<feature type="region of interest" description="Disordered" evidence="1">
    <location>
        <begin position="72"/>
        <end position="93"/>
    </location>
</feature>
<evidence type="ECO:0000256" key="1">
    <source>
        <dbReference type="SAM" id="MobiDB-lite"/>
    </source>
</evidence>
<proteinExistence type="predicted"/>
<dbReference type="EMBL" id="JADNYJ010000293">
    <property type="protein sequence ID" value="KAF8871774.1"/>
    <property type="molecule type" value="Genomic_DNA"/>
</dbReference>
<dbReference type="Proteomes" id="UP000724874">
    <property type="component" value="Unassembled WGS sequence"/>
</dbReference>
<dbReference type="AlphaFoldDB" id="A0A9P5TFN4"/>